<evidence type="ECO:0000313" key="2">
    <source>
        <dbReference type="Proteomes" id="UP001181693"/>
    </source>
</evidence>
<dbReference type="AlphaFoldDB" id="A0AAV3ATA2"/>
<proteinExistence type="predicted"/>
<dbReference type="EMBL" id="DYDO01000003">
    <property type="protein sequence ID" value="DBA27711.1"/>
    <property type="molecule type" value="Genomic_DNA"/>
</dbReference>
<organism evidence="1 2">
    <name type="scientific">Pyxicephalus adspersus</name>
    <name type="common">African bullfrog</name>
    <dbReference type="NCBI Taxonomy" id="30357"/>
    <lineage>
        <taxon>Eukaryota</taxon>
        <taxon>Metazoa</taxon>
        <taxon>Chordata</taxon>
        <taxon>Craniata</taxon>
        <taxon>Vertebrata</taxon>
        <taxon>Euteleostomi</taxon>
        <taxon>Amphibia</taxon>
        <taxon>Batrachia</taxon>
        <taxon>Anura</taxon>
        <taxon>Neobatrachia</taxon>
        <taxon>Ranoidea</taxon>
        <taxon>Pyxicephalidae</taxon>
        <taxon>Pyxicephalinae</taxon>
        <taxon>Pyxicephalus</taxon>
    </lineage>
</organism>
<gene>
    <name evidence="1" type="ORF">GDO54_008178</name>
</gene>
<name>A0AAV3ATA2_PYXAD</name>
<keyword evidence="2" id="KW-1185">Reference proteome</keyword>
<sequence>MCSNWSVHYFTDWLLRVSSLHSYNDLCGLNSVWKATHKTKAVLCQSLSFATVTVNARLSYQSGIGLVYTSVLFYPQKVSIFRSEEG</sequence>
<reference evidence="1" key="1">
    <citation type="thesis" date="2020" institute="ProQuest LLC" country="789 East Eisenhower Parkway, Ann Arbor, MI, USA">
        <title>Comparative Genomics and Chromosome Evolution.</title>
        <authorList>
            <person name="Mudd A.B."/>
        </authorList>
    </citation>
    <scope>NUCLEOTIDE SEQUENCE</scope>
    <source>
        <strain evidence="1">1538</strain>
        <tissue evidence="1">Blood</tissue>
    </source>
</reference>
<dbReference type="Proteomes" id="UP001181693">
    <property type="component" value="Unassembled WGS sequence"/>
</dbReference>
<accession>A0AAV3ATA2</accession>
<comment type="caution">
    <text evidence="1">The sequence shown here is derived from an EMBL/GenBank/DDBJ whole genome shotgun (WGS) entry which is preliminary data.</text>
</comment>
<protein>
    <submittedName>
        <fullName evidence="1">Uncharacterized protein</fullName>
    </submittedName>
</protein>
<evidence type="ECO:0000313" key="1">
    <source>
        <dbReference type="EMBL" id="DBA27711.1"/>
    </source>
</evidence>